<feature type="transmembrane region" description="Helical" evidence="10">
    <location>
        <begin position="6"/>
        <end position="27"/>
    </location>
</feature>
<evidence type="ECO:0000256" key="10">
    <source>
        <dbReference type="SAM" id="Phobius"/>
    </source>
</evidence>
<evidence type="ECO:0000256" key="3">
    <source>
        <dbReference type="ARBA" id="ARBA00018218"/>
    </source>
</evidence>
<organism evidence="11 12">
    <name type="scientific">Globisporangium ultimum (strain ATCC 200006 / CBS 805.95 / DAOM BR144)</name>
    <name type="common">Pythium ultimum</name>
    <dbReference type="NCBI Taxonomy" id="431595"/>
    <lineage>
        <taxon>Eukaryota</taxon>
        <taxon>Sar</taxon>
        <taxon>Stramenopiles</taxon>
        <taxon>Oomycota</taxon>
        <taxon>Peronosporomycetes</taxon>
        <taxon>Pythiales</taxon>
        <taxon>Pythiaceae</taxon>
        <taxon>Globisporangium</taxon>
    </lineage>
</organism>
<dbReference type="GO" id="GO:0005789">
    <property type="term" value="C:endoplasmic reticulum membrane"/>
    <property type="evidence" value="ECO:0007669"/>
    <property type="project" value="UniProtKB-SubCell"/>
</dbReference>
<name>K3W7P3_GLOUD</name>
<dbReference type="STRING" id="431595.K3W7P3"/>
<reference evidence="12" key="2">
    <citation type="submission" date="2010-04" db="EMBL/GenBank/DDBJ databases">
        <authorList>
            <person name="Buell R."/>
            <person name="Hamilton J."/>
            <person name="Hostetler J."/>
        </authorList>
    </citation>
    <scope>NUCLEOTIDE SEQUENCE [LARGE SCALE GENOMIC DNA]</scope>
    <source>
        <strain evidence="12">DAOM:BR144</strain>
    </source>
</reference>
<dbReference type="AlphaFoldDB" id="K3W7P3"/>
<dbReference type="Proteomes" id="UP000019132">
    <property type="component" value="Unassembled WGS sequence"/>
</dbReference>
<evidence type="ECO:0000256" key="7">
    <source>
        <dbReference type="ARBA" id="ARBA00022989"/>
    </source>
</evidence>
<protein>
    <recommendedName>
        <fullName evidence="3">DDRGK domain-containing protein 1</fullName>
    </recommendedName>
</protein>
<keyword evidence="6" id="KW-0256">Endoplasmic reticulum</keyword>
<dbReference type="PANTHER" id="PTHR48176:SF1">
    <property type="entry name" value="DDRGK DOMAIN-CONTAINING PROTEIN 1"/>
    <property type="match status" value="1"/>
</dbReference>
<keyword evidence="8 10" id="KW-0472">Membrane</keyword>
<dbReference type="InterPro" id="IPR036388">
    <property type="entry name" value="WH-like_DNA-bd_sf"/>
</dbReference>
<dbReference type="InterPro" id="IPR050899">
    <property type="entry name" value="DDRGK_domain-containing"/>
</dbReference>
<evidence type="ECO:0000313" key="12">
    <source>
        <dbReference type="Proteomes" id="UP000019132"/>
    </source>
</evidence>
<comment type="similarity">
    <text evidence="2">Belongs to the DDRGK1 family.</text>
</comment>
<evidence type="ECO:0000256" key="6">
    <source>
        <dbReference type="ARBA" id="ARBA00022824"/>
    </source>
</evidence>
<dbReference type="InParanoid" id="K3W7P3"/>
<feature type="region of interest" description="Disordered" evidence="9">
    <location>
        <begin position="47"/>
        <end position="165"/>
    </location>
</feature>
<evidence type="ECO:0000256" key="8">
    <source>
        <dbReference type="ARBA" id="ARBA00023136"/>
    </source>
</evidence>
<dbReference type="VEuPathDB" id="FungiDB:PYU1_G000984"/>
<dbReference type="Pfam" id="PF09756">
    <property type="entry name" value="DDRGK"/>
    <property type="match status" value="1"/>
</dbReference>
<evidence type="ECO:0000256" key="2">
    <source>
        <dbReference type="ARBA" id="ARBA00009829"/>
    </source>
</evidence>
<dbReference type="FunFam" id="1.10.10.10:FF:000143">
    <property type="entry name" value="DDRGK domain-containing protein 1"/>
    <property type="match status" value="1"/>
</dbReference>
<sequence length="336" mass="38188">MASGDVVLLLVALIGLSATVLIVLYFAGYFRGSPRRVADTATEEQDAAVNAGGRRAAGAGGLAALRRRKDKKKKDSDRDAATDQPAQRQPPVEDNDAVLQDVDGADHEDGLVEPRALTKKELAKEMKKREREEMRRFEEQRREELKKKNEAKEEALQKKREEDAKLEQAKEEEALRLKEEKVKQEQEEFDKWKNMFVVEEEGSRLAEDSEESQNLLQQFVDYIKSHKVVLLEDLAVEFNMATQDAIQRVEALQEANRITGIIDDRGKFIYITDEEMEKVAKYIQRKGRMALSELSKECNKLIRLEGEHVSDATLTVDWLNEDAPADQQQEGKEASA</sequence>
<dbReference type="GO" id="GO:0044389">
    <property type="term" value="F:ubiquitin-like protein ligase binding"/>
    <property type="evidence" value="ECO:0007669"/>
    <property type="project" value="TreeGrafter"/>
</dbReference>
<dbReference type="eggNOG" id="KOG3054">
    <property type="taxonomic scope" value="Eukaryota"/>
</dbReference>
<dbReference type="PANTHER" id="PTHR48176">
    <property type="entry name" value="DDRGK DOMAIN-CONTAINING PROTEIN 1"/>
    <property type="match status" value="1"/>
</dbReference>
<reference evidence="11" key="3">
    <citation type="submission" date="2015-02" db="UniProtKB">
        <authorList>
            <consortium name="EnsemblProtists"/>
        </authorList>
    </citation>
    <scope>IDENTIFICATION</scope>
    <source>
        <strain evidence="11">DAOM BR144</strain>
    </source>
</reference>
<feature type="compositionally biased region" description="Basic and acidic residues" evidence="9">
    <location>
        <begin position="104"/>
        <end position="165"/>
    </location>
</feature>
<keyword evidence="4 10" id="KW-0812">Transmembrane</keyword>
<reference evidence="12" key="1">
    <citation type="journal article" date="2010" name="Genome Biol.">
        <title>Genome sequence of the necrotrophic plant pathogen Pythium ultimum reveals original pathogenicity mechanisms and effector repertoire.</title>
        <authorList>
            <person name="Levesque C.A."/>
            <person name="Brouwer H."/>
            <person name="Cano L."/>
            <person name="Hamilton J.P."/>
            <person name="Holt C."/>
            <person name="Huitema E."/>
            <person name="Raffaele S."/>
            <person name="Robideau G.P."/>
            <person name="Thines M."/>
            <person name="Win J."/>
            <person name="Zerillo M.M."/>
            <person name="Beakes G.W."/>
            <person name="Boore J.L."/>
            <person name="Busam D."/>
            <person name="Dumas B."/>
            <person name="Ferriera S."/>
            <person name="Fuerstenberg S.I."/>
            <person name="Gachon C.M."/>
            <person name="Gaulin E."/>
            <person name="Govers F."/>
            <person name="Grenville-Briggs L."/>
            <person name="Horner N."/>
            <person name="Hostetler J."/>
            <person name="Jiang R.H."/>
            <person name="Johnson J."/>
            <person name="Krajaejun T."/>
            <person name="Lin H."/>
            <person name="Meijer H.J."/>
            <person name="Moore B."/>
            <person name="Morris P."/>
            <person name="Phuntmart V."/>
            <person name="Puiu D."/>
            <person name="Shetty J."/>
            <person name="Stajich J.E."/>
            <person name="Tripathy S."/>
            <person name="Wawra S."/>
            <person name="van West P."/>
            <person name="Whitty B.R."/>
            <person name="Coutinho P.M."/>
            <person name="Henrissat B."/>
            <person name="Martin F."/>
            <person name="Thomas P.D."/>
            <person name="Tyler B.M."/>
            <person name="De Vries R.P."/>
            <person name="Kamoun S."/>
            <person name="Yandell M."/>
            <person name="Tisserat N."/>
            <person name="Buell C.R."/>
        </authorList>
    </citation>
    <scope>NUCLEOTIDE SEQUENCE</scope>
    <source>
        <strain evidence="12">DAOM:BR144</strain>
    </source>
</reference>
<evidence type="ECO:0000313" key="11">
    <source>
        <dbReference type="EnsemblProtists" id="PYU1_T000984"/>
    </source>
</evidence>
<comment type="subcellular location">
    <subcellularLocation>
        <location evidence="1">Endoplasmic reticulum membrane</location>
        <topology evidence="1">Single-pass membrane protein</topology>
    </subcellularLocation>
</comment>
<dbReference type="Gene3D" id="1.10.10.10">
    <property type="entry name" value="Winged helix-like DNA-binding domain superfamily/Winged helix DNA-binding domain"/>
    <property type="match status" value="1"/>
</dbReference>
<proteinExistence type="inferred from homology"/>
<dbReference type="EnsemblProtists" id="PYU1_T000984">
    <property type="protein sequence ID" value="PYU1_T000984"/>
    <property type="gene ID" value="PYU1_G000984"/>
</dbReference>
<keyword evidence="5" id="KW-0833">Ubl conjugation pathway</keyword>
<dbReference type="EMBL" id="GL376620">
    <property type="status" value="NOT_ANNOTATED_CDS"/>
    <property type="molecule type" value="Genomic_DNA"/>
</dbReference>
<evidence type="ECO:0000256" key="4">
    <source>
        <dbReference type="ARBA" id="ARBA00022692"/>
    </source>
</evidence>
<dbReference type="InterPro" id="IPR036390">
    <property type="entry name" value="WH_DNA-bd_sf"/>
</dbReference>
<dbReference type="InterPro" id="IPR019153">
    <property type="entry name" value="DDRGK_dom-contain"/>
</dbReference>
<keyword evidence="12" id="KW-1185">Reference proteome</keyword>
<keyword evidence="7 10" id="KW-1133">Transmembrane helix</keyword>
<evidence type="ECO:0000256" key="1">
    <source>
        <dbReference type="ARBA" id="ARBA00004389"/>
    </source>
</evidence>
<accession>K3W7P3</accession>
<dbReference type="SMART" id="SM01128">
    <property type="entry name" value="DDRGK"/>
    <property type="match status" value="1"/>
</dbReference>
<evidence type="ECO:0000256" key="9">
    <source>
        <dbReference type="SAM" id="MobiDB-lite"/>
    </source>
</evidence>
<dbReference type="SUPFAM" id="SSF46785">
    <property type="entry name" value="Winged helix' DNA-binding domain"/>
    <property type="match status" value="1"/>
</dbReference>
<dbReference type="HOGENOM" id="CLU_059562_1_0_1"/>
<dbReference type="OMA" id="EFTRECN"/>
<evidence type="ECO:0000256" key="5">
    <source>
        <dbReference type="ARBA" id="ARBA00022786"/>
    </source>
</evidence>